<dbReference type="PANTHER" id="PTHR11505">
    <property type="entry name" value="L1 TRANSPOSABLE ELEMENT-RELATED"/>
    <property type="match status" value="1"/>
</dbReference>
<protein>
    <submittedName>
        <fullName evidence="2">Uncharacterized protein</fullName>
    </submittedName>
</protein>
<dbReference type="InterPro" id="IPR004244">
    <property type="entry name" value="Transposase_22"/>
</dbReference>
<feature type="region of interest" description="Disordered" evidence="1">
    <location>
        <begin position="385"/>
        <end position="456"/>
    </location>
</feature>
<feature type="region of interest" description="Disordered" evidence="1">
    <location>
        <begin position="164"/>
        <end position="198"/>
    </location>
</feature>
<gene>
    <name evidence="2" type="ORF">NDU88_002151</name>
</gene>
<feature type="compositionally biased region" description="Basic and acidic residues" evidence="1">
    <location>
        <begin position="401"/>
        <end position="428"/>
    </location>
</feature>
<dbReference type="AlphaFoldDB" id="A0AAV7WKF1"/>
<dbReference type="Proteomes" id="UP001066276">
    <property type="component" value="Chromosome 1_1"/>
</dbReference>
<reference evidence="2" key="1">
    <citation type="journal article" date="2022" name="bioRxiv">
        <title>Sequencing and chromosome-scale assembly of the giantPleurodeles waltlgenome.</title>
        <authorList>
            <person name="Brown T."/>
            <person name="Elewa A."/>
            <person name="Iarovenko S."/>
            <person name="Subramanian E."/>
            <person name="Araus A.J."/>
            <person name="Petzold A."/>
            <person name="Susuki M."/>
            <person name="Suzuki K.-i.T."/>
            <person name="Hayashi T."/>
            <person name="Toyoda A."/>
            <person name="Oliveira C."/>
            <person name="Osipova E."/>
            <person name="Leigh N.D."/>
            <person name="Simon A."/>
            <person name="Yun M.H."/>
        </authorList>
    </citation>
    <scope>NUCLEOTIDE SEQUENCE</scope>
    <source>
        <strain evidence="2">20211129_DDA</strain>
        <tissue evidence="2">Liver</tissue>
    </source>
</reference>
<feature type="compositionally biased region" description="Basic and acidic residues" evidence="1">
    <location>
        <begin position="299"/>
        <end position="320"/>
    </location>
</feature>
<proteinExistence type="predicted"/>
<dbReference type="EMBL" id="JANPWB010000001">
    <property type="protein sequence ID" value="KAJ1214533.1"/>
    <property type="molecule type" value="Genomic_DNA"/>
</dbReference>
<evidence type="ECO:0000313" key="2">
    <source>
        <dbReference type="EMBL" id="KAJ1214533.1"/>
    </source>
</evidence>
<feature type="region of interest" description="Disordered" evidence="1">
    <location>
        <begin position="290"/>
        <end position="325"/>
    </location>
</feature>
<feature type="compositionally biased region" description="Polar residues" evidence="1">
    <location>
        <begin position="385"/>
        <end position="397"/>
    </location>
</feature>
<name>A0AAV7WKF1_PLEWA</name>
<accession>A0AAV7WKF1</accession>
<organism evidence="2 3">
    <name type="scientific">Pleurodeles waltl</name>
    <name type="common">Iberian ribbed newt</name>
    <dbReference type="NCBI Taxonomy" id="8319"/>
    <lineage>
        <taxon>Eukaryota</taxon>
        <taxon>Metazoa</taxon>
        <taxon>Chordata</taxon>
        <taxon>Craniata</taxon>
        <taxon>Vertebrata</taxon>
        <taxon>Euteleostomi</taxon>
        <taxon>Amphibia</taxon>
        <taxon>Batrachia</taxon>
        <taxon>Caudata</taxon>
        <taxon>Salamandroidea</taxon>
        <taxon>Salamandridae</taxon>
        <taxon>Pleurodelinae</taxon>
        <taxon>Pleurodeles</taxon>
    </lineage>
</organism>
<evidence type="ECO:0000313" key="3">
    <source>
        <dbReference type="Proteomes" id="UP001066276"/>
    </source>
</evidence>
<feature type="compositionally biased region" description="Basic and acidic residues" evidence="1">
    <location>
        <begin position="174"/>
        <end position="198"/>
    </location>
</feature>
<keyword evidence="3" id="KW-1185">Reference proteome</keyword>
<sequence length="456" mass="51446">MVDTPQAATMDRILQEILAEGRRLEGMDSSIISLTEETKSMRLDIACFQSRVTTLEQRVMAVETHIPLTADRDQELLYLRSKVINLEDRSRRGNVHFLGFPEEIEGTDVQSFLKNTLPQFTGLTFDPPLGVPKGTQTGPQTSGGCQLPSTYHRLLLMTSTGTPAFTKSKSARPFPHERPPDTNDGRLFQRDQRPQDRDQELLYLRSKVINLEDRSRRGNVHFLGFPEEIEGTDVQSFLKNTLPQLTGLTFDLPHGIPKGTQTGPQTSGGCQLSSTYHRLLLTTRTGTPAFTKSKRARPFPHERPPDTNDGRLFQRDHRPQEGIPSSAPCLRQLEIKFGLFELARMWITKNNVSKEFYDPTDLSLYLDSISDRLMDMPSWTLPQAQITQARNPPSMETTPEGPDHDPLEISSRGRDLERLSKNCDDRGQILHAVVKHTQGADRDKSRSRLKPSPAPT</sequence>
<comment type="caution">
    <text evidence="2">The sequence shown here is derived from an EMBL/GenBank/DDBJ whole genome shotgun (WGS) entry which is preliminary data.</text>
</comment>
<evidence type="ECO:0000256" key="1">
    <source>
        <dbReference type="SAM" id="MobiDB-lite"/>
    </source>
</evidence>